<dbReference type="Proteomes" id="UP000288096">
    <property type="component" value="Unassembled WGS sequence"/>
</dbReference>
<evidence type="ECO:0000313" key="1">
    <source>
        <dbReference type="EMBL" id="GBC64176.1"/>
    </source>
</evidence>
<reference evidence="2" key="1">
    <citation type="submission" date="2017-11" db="EMBL/GenBank/DDBJ databases">
        <authorList>
            <person name="Watanabe M."/>
            <person name="Kojima H."/>
        </authorList>
    </citation>
    <scope>NUCLEOTIDE SEQUENCE [LARGE SCALE GENOMIC DNA]</scope>
    <source>
        <strain evidence="2">Tokyo 01</strain>
    </source>
</reference>
<sequence length="288" mass="33528">MDNTHSSLNINPFTDIASLLNELTDTEIEKINMRFWGDVILKKVQCLSQKISIELLTPISAWIDDEDWVVRFDYDNVKITPDWANYKRTSRQWSKQQMSLSGERLKFYLQAIKTKKEFREKVSQLVGSTRSKTDVSFEAGNNFLFPIVQPFSKSERNRNELEKEFIRFAGSSVLSLLPWRAMILSSINETKKFSEIESYLPENPKADNVCKFMNLLQLSSEGIVSLSQEKPFEDVEIKMESGASTNVVLKDRSGNEWREDWQELRRGEKAQRLDQIKSHQVICRQVEN</sequence>
<keyword evidence="2" id="KW-1185">Reference proteome</keyword>
<protein>
    <submittedName>
        <fullName evidence="1">Uncharacterized protein</fullName>
    </submittedName>
</protein>
<name>A0A401G4M5_9BACT</name>
<evidence type="ECO:0000313" key="2">
    <source>
        <dbReference type="Proteomes" id="UP000288096"/>
    </source>
</evidence>
<dbReference type="AlphaFoldDB" id="A0A401G4M5"/>
<dbReference type="InterPro" id="IPR023093">
    <property type="entry name" value="ScpA-like_C"/>
</dbReference>
<gene>
    <name evidence="1" type="ORF">DENIS_5194</name>
</gene>
<comment type="caution">
    <text evidence="1">The sequence shown here is derived from an EMBL/GenBank/DDBJ whole genome shotgun (WGS) entry which is preliminary data.</text>
</comment>
<dbReference type="RefSeq" id="WP_124331491.1">
    <property type="nucleotide sequence ID" value="NZ_BEXT01000008.1"/>
</dbReference>
<dbReference type="Gene3D" id="1.10.10.580">
    <property type="entry name" value="Structural maintenance of chromosome 1. Chain E"/>
    <property type="match status" value="1"/>
</dbReference>
<reference evidence="2" key="2">
    <citation type="submission" date="2019-01" db="EMBL/GenBank/DDBJ databases">
        <title>Genome sequence of Desulfonema ishimotonii strain Tokyo 01.</title>
        <authorList>
            <person name="Fukui M."/>
        </authorList>
    </citation>
    <scope>NUCLEOTIDE SEQUENCE [LARGE SCALE GENOMIC DNA]</scope>
    <source>
        <strain evidence="2">Tokyo 01</strain>
    </source>
</reference>
<proteinExistence type="predicted"/>
<organism evidence="1 2">
    <name type="scientific">Desulfonema ishimotonii</name>
    <dbReference type="NCBI Taxonomy" id="45657"/>
    <lineage>
        <taxon>Bacteria</taxon>
        <taxon>Pseudomonadati</taxon>
        <taxon>Thermodesulfobacteriota</taxon>
        <taxon>Desulfobacteria</taxon>
        <taxon>Desulfobacterales</taxon>
        <taxon>Desulfococcaceae</taxon>
        <taxon>Desulfonema</taxon>
    </lineage>
</organism>
<accession>A0A401G4M5</accession>
<dbReference type="EMBL" id="BEXT01000008">
    <property type="protein sequence ID" value="GBC64176.1"/>
    <property type="molecule type" value="Genomic_DNA"/>
</dbReference>